<evidence type="ECO:0000256" key="6">
    <source>
        <dbReference type="ARBA" id="ARBA00022786"/>
    </source>
</evidence>
<dbReference type="InterPro" id="IPR001841">
    <property type="entry name" value="Znf_RING"/>
</dbReference>
<evidence type="ECO:0000256" key="5">
    <source>
        <dbReference type="ARBA" id="ARBA00022771"/>
    </source>
</evidence>
<dbReference type="Proteomes" id="UP000823775">
    <property type="component" value="Unassembled WGS sequence"/>
</dbReference>
<evidence type="ECO:0000313" key="10">
    <source>
        <dbReference type="EMBL" id="MCE0482504.1"/>
    </source>
</evidence>
<name>A0ABS8VSF3_DATST</name>
<organism evidence="10 11">
    <name type="scientific">Datura stramonium</name>
    <name type="common">Jimsonweed</name>
    <name type="synonym">Common thornapple</name>
    <dbReference type="NCBI Taxonomy" id="4076"/>
    <lineage>
        <taxon>Eukaryota</taxon>
        <taxon>Viridiplantae</taxon>
        <taxon>Streptophyta</taxon>
        <taxon>Embryophyta</taxon>
        <taxon>Tracheophyta</taxon>
        <taxon>Spermatophyta</taxon>
        <taxon>Magnoliopsida</taxon>
        <taxon>eudicotyledons</taxon>
        <taxon>Gunneridae</taxon>
        <taxon>Pentapetalae</taxon>
        <taxon>asterids</taxon>
        <taxon>lamiids</taxon>
        <taxon>Solanales</taxon>
        <taxon>Solanaceae</taxon>
        <taxon>Solanoideae</taxon>
        <taxon>Datureae</taxon>
        <taxon>Datura</taxon>
    </lineage>
</organism>
<dbReference type="InterPro" id="IPR013083">
    <property type="entry name" value="Znf_RING/FYVE/PHD"/>
</dbReference>
<feature type="domain" description="RING-type" evidence="9">
    <location>
        <begin position="114"/>
        <end position="155"/>
    </location>
</feature>
<reference evidence="10 11" key="1">
    <citation type="journal article" date="2021" name="BMC Genomics">
        <title>Datura genome reveals duplications of psychoactive alkaloid biosynthetic genes and high mutation rate following tissue culture.</title>
        <authorList>
            <person name="Rajewski A."/>
            <person name="Carter-House D."/>
            <person name="Stajich J."/>
            <person name="Litt A."/>
        </authorList>
    </citation>
    <scope>NUCLEOTIDE SEQUENCE [LARGE SCALE GENOMIC DNA]</scope>
    <source>
        <strain evidence="10">AR-01</strain>
    </source>
</reference>
<feature type="non-terminal residue" evidence="10">
    <location>
        <position position="1"/>
    </location>
</feature>
<dbReference type="Pfam" id="PF13639">
    <property type="entry name" value="zf-RING_2"/>
    <property type="match status" value="1"/>
</dbReference>
<dbReference type="SMART" id="SM00184">
    <property type="entry name" value="RING"/>
    <property type="match status" value="1"/>
</dbReference>
<evidence type="ECO:0000259" key="9">
    <source>
        <dbReference type="PROSITE" id="PS50089"/>
    </source>
</evidence>
<dbReference type="PANTHER" id="PTHR22937:SF175">
    <property type="entry name" value="RING-TYPE E3 UBIQUITIN TRANSFERASE"/>
    <property type="match status" value="1"/>
</dbReference>
<keyword evidence="11" id="KW-1185">Reference proteome</keyword>
<proteinExistence type="predicted"/>
<evidence type="ECO:0000256" key="1">
    <source>
        <dbReference type="ARBA" id="ARBA00000900"/>
    </source>
</evidence>
<dbReference type="SUPFAM" id="SSF57850">
    <property type="entry name" value="RING/U-box"/>
    <property type="match status" value="1"/>
</dbReference>
<dbReference type="Gene3D" id="3.30.40.10">
    <property type="entry name" value="Zinc/RING finger domain, C3HC4 (zinc finger)"/>
    <property type="match status" value="1"/>
</dbReference>
<keyword evidence="3" id="KW-0808">Transferase</keyword>
<evidence type="ECO:0000256" key="2">
    <source>
        <dbReference type="ARBA" id="ARBA00012483"/>
    </source>
</evidence>
<comment type="caution">
    <text evidence="10">The sequence shown here is derived from an EMBL/GenBank/DDBJ whole genome shotgun (WGS) entry which is preliminary data.</text>
</comment>
<dbReference type="InterPro" id="IPR045191">
    <property type="entry name" value="MBR1/2-like"/>
</dbReference>
<keyword evidence="7" id="KW-0862">Zinc</keyword>
<comment type="catalytic activity">
    <reaction evidence="1">
        <text>S-ubiquitinyl-[E2 ubiquitin-conjugating enzyme]-L-cysteine + [acceptor protein]-L-lysine = [E2 ubiquitin-conjugating enzyme]-L-cysteine + N(6)-ubiquitinyl-[acceptor protein]-L-lysine.</text>
        <dbReference type="EC" id="2.3.2.27"/>
    </reaction>
</comment>
<dbReference type="PROSITE" id="PS50089">
    <property type="entry name" value="ZF_RING_2"/>
    <property type="match status" value="1"/>
</dbReference>
<keyword evidence="5 8" id="KW-0863">Zinc-finger</keyword>
<keyword evidence="6" id="KW-0833">Ubl conjugation pathway</keyword>
<evidence type="ECO:0000256" key="4">
    <source>
        <dbReference type="ARBA" id="ARBA00022723"/>
    </source>
</evidence>
<evidence type="ECO:0000313" key="11">
    <source>
        <dbReference type="Proteomes" id="UP000823775"/>
    </source>
</evidence>
<evidence type="ECO:0000256" key="3">
    <source>
        <dbReference type="ARBA" id="ARBA00022679"/>
    </source>
</evidence>
<dbReference type="EC" id="2.3.2.27" evidence="2"/>
<evidence type="ECO:0000256" key="7">
    <source>
        <dbReference type="ARBA" id="ARBA00022833"/>
    </source>
</evidence>
<gene>
    <name evidence="10" type="ORF">HAX54_041315</name>
</gene>
<protein>
    <recommendedName>
        <fullName evidence="2">RING-type E3 ubiquitin transferase</fullName>
        <ecNumber evidence="2">2.3.2.27</ecNumber>
    </recommendedName>
</protein>
<accession>A0ABS8VSF3</accession>
<keyword evidence="4" id="KW-0479">Metal-binding</keyword>
<dbReference type="EMBL" id="JACEIK010005952">
    <property type="protein sequence ID" value="MCE0482504.1"/>
    <property type="molecule type" value="Genomic_DNA"/>
</dbReference>
<sequence>DQTPVSQPPLPDIVVPSVVENNYSPHYPVSYNVHVDDVHDSTELIGQERNSSFSFGPLLYPVPMYLLNDIYGRGHDREKKEDDDDVLKYLKIRTHDAPAKDGGDTNKVESGKICAICQSEFEHEENIGTLQCGHEYHVDCVKKWLLNKKDCPMCRASVLPSQE</sequence>
<evidence type="ECO:0000256" key="8">
    <source>
        <dbReference type="PROSITE-ProRule" id="PRU00175"/>
    </source>
</evidence>
<dbReference type="PANTHER" id="PTHR22937">
    <property type="entry name" value="E3 UBIQUITIN-PROTEIN LIGASE RNF165"/>
    <property type="match status" value="1"/>
</dbReference>